<dbReference type="EMBL" id="BDSA01000003">
    <property type="protein sequence ID" value="GBE61259.1"/>
    <property type="molecule type" value="Genomic_DNA"/>
</dbReference>
<feature type="chain" id="PRO_5014164992" evidence="1">
    <location>
        <begin position="21"/>
        <end position="368"/>
    </location>
</feature>
<comment type="caution">
    <text evidence="2">The sequence shown here is derived from an EMBL/GenBank/DDBJ whole genome shotgun (WGS) entry which is preliminary data.</text>
</comment>
<evidence type="ECO:0000313" key="2">
    <source>
        <dbReference type="EMBL" id="GBE61259.1"/>
    </source>
</evidence>
<keyword evidence="3" id="KW-1185">Reference proteome</keyword>
<accession>A0A2H6KE75</accession>
<dbReference type="GeneID" id="39875029"/>
<sequence length="368" mass="41104">MYHWLAVACLCALPFCRVESRSTVRNPQLRWTGSWAHNEQRRVLSSGSPAIVGITDLLGRLDKHRSAIALYRRLESIPVYIATDASRNALISHYPLEDVGNAAESATEAPPAAAVRPAKHMPKAQQIVQEFLQQFADVKEVVSTQSSTHDLSRMKRRIPAVVLYFMDPNACAAHVLELRRQGKEAHMARTTLADYARQVDNATRKFDPILLPTSEALVSATRRGKGTFKGTPIFTTDPPIVVTKSETSEGGFNPATDKLVVFFSPESAAEIYRGAWWKGSVKKELGGETVRYRILPGAGKWSTRILVSSLEELCARIKTDEPYWTSLIHLEPPTTAADKHAQQLFQESENKGKSAWDVLHSFRVFFNY</sequence>
<feature type="signal peptide" evidence="1">
    <location>
        <begin position="1"/>
        <end position="20"/>
    </location>
</feature>
<dbReference type="AlphaFoldDB" id="A0A2H6KE75"/>
<proteinExistence type="predicted"/>
<evidence type="ECO:0000313" key="3">
    <source>
        <dbReference type="Proteomes" id="UP000236319"/>
    </source>
</evidence>
<reference evidence="2 3" key="1">
    <citation type="journal article" date="2017" name="BMC Genomics">
        <title>Whole-genome assembly of Babesia ovata and comparative genomics between closely related pathogens.</title>
        <authorList>
            <person name="Yamagishi J."/>
            <person name="Asada M."/>
            <person name="Hakimi H."/>
            <person name="Tanaka T.Q."/>
            <person name="Sugimoto C."/>
            <person name="Kawazu S."/>
        </authorList>
    </citation>
    <scope>NUCLEOTIDE SEQUENCE [LARGE SCALE GENOMIC DNA]</scope>
    <source>
        <strain evidence="2 3">Miyake</strain>
    </source>
</reference>
<keyword evidence="1" id="KW-0732">Signal</keyword>
<keyword evidence="2" id="KW-0808">Transferase</keyword>
<dbReference type="Proteomes" id="UP000236319">
    <property type="component" value="Unassembled WGS sequence"/>
</dbReference>
<dbReference type="VEuPathDB" id="PiroplasmaDB:BOVATA_027520"/>
<protein>
    <submittedName>
        <fullName evidence="2">Glycosyltransferase involved in glycosylation of HMW1A and HMW2A, putative</fullName>
    </submittedName>
</protein>
<dbReference type="OrthoDB" id="365507at2759"/>
<dbReference type="RefSeq" id="XP_028867502.1">
    <property type="nucleotide sequence ID" value="XM_029011669.1"/>
</dbReference>
<organism evidence="2 3">
    <name type="scientific">Babesia ovata</name>
    <dbReference type="NCBI Taxonomy" id="189622"/>
    <lineage>
        <taxon>Eukaryota</taxon>
        <taxon>Sar</taxon>
        <taxon>Alveolata</taxon>
        <taxon>Apicomplexa</taxon>
        <taxon>Aconoidasida</taxon>
        <taxon>Piroplasmida</taxon>
        <taxon>Babesiidae</taxon>
        <taxon>Babesia</taxon>
    </lineage>
</organism>
<gene>
    <name evidence="2" type="ORF">BOVATA_027520</name>
</gene>
<evidence type="ECO:0000256" key="1">
    <source>
        <dbReference type="SAM" id="SignalP"/>
    </source>
</evidence>
<name>A0A2H6KE75_9APIC</name>
<dbReference type="GO" id="GO:0016740">
    <property type="term" value="F:transferase activity"/>
    <property type="evidence" value="ECO:0007669"/>
    <property type="project" value="UniProtKB-KW"/>
</dbReference>